<dbReference type="InterPro" id="IPR024072">
    <property type="entry name" value="DHFR-like_dom_sf"/>
</dbReference>
<dbReference type="Pfam" id="PF01872">
    <property type="entry name" value="RibD_C"/>
    <property type="match status" value="1"/>
</dbReference>
<dbReference type="GO" id="GO:0009231">
    <property type="term" value="P:riboflavin biosynthetic process"/>
    <property type="evidence" value="ECO:0007669"/>
    <property type="project" value="InterPro"/>
</dbReference>
<evidence type="ECO:0000256" key="2">
    <source>
        <dbReference type="ARBA" id="ARBA00022857"/>
    </source>
</evidence>
<evidence type="ECO:0000313" key="5">
    <source>
        <dbReference type="EMBL" id="PZW45883.1"/>
    </source>
</evidence>
<comment type="caution">
    <text evidence="5">The sequence shown here is derived from an EMBL/GenBank/DDBJ whole genome shotgun (WGS) entry which is preliminary data.</text>
</comment>
<keyword evidence="3" id="KW-0560">Oxidoreductase</keyword>
<feature type="domain" description="Bacterial bifunctional deaminase-reductase C-terminal" evidence="4">
    <location>
        <begin position="53"/>
        <end position="224"/>
    </location>
</feature>
<evidence type="ECO:0000256" key="1">
    <source>
        <dbReference type="ARBA" id="ARBA00005104"/>
    </source>
</evidence>
<dbReference type="PANTHER" id="PTHR38011">
    <property type="entry name" value="DIHYDROFOLATE REDUCTASE FAMILY PROTEIN (AFU_ORTHOLOGUE AFUA_8G06820)"/>
    <property type="match status" value="1"/>
</dbReference>
<proteinExistence type="predicted"/>
<name>A0A2W7J486_9PROT</name>
<protein>
    <submittedName>
        <fullName evidence="5">Riboflavin-specific deaminase-like protein</fullName>
    </submittedName>
</protein>
<keyword evidence="6" id="KW-1185">Reference proteome</keyword>
<organism evidence="5 6">
    <name type="scientific">Humitalea rosea</name>
    <dbReference type="NCBI Taxonomy" id="990373"/>
    <lineage>
        <taxon>Bacteria</taxon>
        <taxon>Pseudomonadati</taxon>
        <taxon>Pseudomonadota</taxon>
        <taxon>Alphaproteobacteria</taxon>
        <taxon>Acetobacterales</taxon>
        <taxon>Roseomonadaceae</taxon>
        <taxon>Humitalea</taxon>
    </lineage>
</organism>
<dbReference type="Proteomes" id="UP000249688">
    <property type="component" value="Unassembled WGS sequence"/>
</dbReference>
<dbReference type="InterPro" id="IPR050765">
    <property type="entry name" value="Riboflavin_Biosynth_HTPR"/>
</dbReference>
<dbReference type="RefSeq" id="WP_245903411.1">
    <property type="nucleotide sequence ID" value="NZ_QKYU01000010.1"/>
</dbReference>
<keyword evidence="2" id="KW-0521">NADP</keyword>
<evidence type="ECO:0000259" key="4">
    <source>
        <dbReference type="Pfam" id="PF01872"/>
    </source>
</evidence>
<dbReference type="Gene3D" id="3.40.430.10">
    <property type="entry name" value="Dihydrofolate Reductase, subunit A"/>
    <property type="match status" value="1"/>
</dbReference>
<evidence type="ECO:0000313" key="6">
    <source>
        <dbReference type="Proteomes" id="UP000249688"/>
    </source>
</evidence>
<accession>A0A2W7J486</accession>
<evidence type="ECO:0000256" key="3">
    <source>
        <dbReference type="ARBA" id="ARBA00023002"/>
    </source>
</evidence>
<dbReference type="EMBL" id="QKYU01000010">
    <property type="protein sequence ID" value="PZW45883.1"/>
    <property type="molecule type" value="Genomic_DNA"/>
</dbReference>
<dbReference type="InterPro" id="IPR002734">
    <property type="entry name" value="RibDG_C"/>
</dbReference>
<comment type="pathway">
    <text evidence="1">Cofactor biosynthesis; riboflavin biosynthesis.</text>
</comment>
<dbReference type="AlphaFoldDB" id="A0A2W7J486"/>
<sequence>MTQPAADAEMDRLWTALLDRAAGGHAALPEHPLRALFAPLFAAPRQAGGAVVVGRLAQSLDGRIAACNGASQWIGGAGDLRHTHRLRALCHAVVVGAGTIAADDPQLTTRLVPGPHPLRVVLDPRRRLASHYRIFTEGPPTLLVTTTEGPDRHGQAEVLRLPADTDARCDVAGLIAALAARGLTRIFVEGGGVTVSRFLRAGCLDRLHITIAPLILGSGRPAFVLPEVTCIQDGLRAPWMVHPLGDDILVDMAIDGARPWSNAT</sequence>
<dbReference type="PANTHER" id="PTHR38011:SF7">
    <property type="entry name" value="2,5-DIAMINO-6-RIBOSYLAMINO-4(3H)-PYRIMIDINONE 5'-PHOSPHATE REDUCTASE"/>
    <property type="match status" value="1"/>
</dbReference>
<gene>
    <name evidence="5" type="ORF">C8P66_11081</name>
</gene>
<dbReference type="SUPFAM" id="SSF53597">
    <property type="entry name" value="Dihydrofolate reductase-like"/>
    <property type="match status" value="1"/>
</dbReference>
<reference evidence="5 6" key="1">
    <citation type="submission" date="2018-06" db="EMBL/GenBank/DDBJ databases">
        <title>Genomic Encyclopedia of Archaeal and Bacterial Type Strains, Phase II (KMG-II): from individual species to whole genera.</title>
        <authorList>
            <person name="Goeker M."/>
        </authorList>
    </citation>
    <scope>NUCLEOTIDE SEQUENCE [LARGE SCALE GENOMIC DNA]</scope>
    <source>
        <strain evidence="5 6">DSM 24525</strain>
    </source>
</reference>
<dbReference type="GO" id="GO:0008703">
    <property type="term" value="F:5-amino-6-(5-phosphoribosylamino)uracil reductase activity"/>
    <property type="evidence" value="ECO:0007669"/>
    <property type="project" value="InterPro"/>
</dbReference>